<dbReference type="Proteomes" id="UP000594260">
    <property type="component" value="Unplaced"/>
</dbReference>
<dbReference type="GeneID" id="111250796"/>
<dbReference type="KEGG" id="vde:111250796"/>
<dbReference type="RefSeq" id="XP_022662294.1">
    <property type="nucleotide sequence ID" value="XM_022806559.1"/>
</dbReference>
<name>A0A7M7K6A4_VARDE</name>
<reference evidence="2" key="1">
    <citation type="submission" date="2021-01" db="UniProtKB">
        <authorList>
            <consortium name="EnsemblMetazoa"/>
        </authorList>
    </citation>
    <scope>IDENTIFICATION</scope>
</reference>
<dbReference type="AlphaFoldDB" id="A0A7M7K6A4"/>
<dbReference type="InParanoid" id="A0A7M7K6A4"/>
<keyword evidence="1" id="KW-0732">Signal</keyword>
<evidence type="ECO:0000256" key="1">
    <source>
        <dbReference type="SAM" id="SignalP"/>
    </source>
</evidence>
<evidence type="ECO:0000313" key="2">
    <source>
        <dbReference type="EnsemblMetazoa" id="XP_022662294"/>
    </source>
</evidence>
<dbReference type="EnsemblMetazoa" id="XM_022806559">
    <property type="protein sequence ID" value="XP_022662294"/>
    <property type="gene ID" value="LOC111250796"/>
</dbReference>
<feature type="signal peptide" evidence="1">
    <location>
        <begin position="1"/>
        <end position="25"/>
    </location>
</feature>
<keyword evidence="3" id="KW-1185">Reference proteome</keyword>
<feature type="chain" id="PRO_5029549194" evidence="1">
    <location>
        <begin position="26"/>
        <end position="231"/>
    </location>
</feature>
<evidence type="ECO:0000313" key="3">
    <source>
        <dbReference type="Proteomes" id="UP000594260"/>
    </source>
</evidence>
<accession>A0A7M7K6A4</accession>
<sequence>MLHLKAAMKHTVAFILASFVTTSTAGTPRSQLFACIELPTWLATGPTSYTVKMIERVLNVSGVFLATGARTTEEQSNFEPMDFHATITTQFPSAFENGSYLPSSYRLAAKLVSAAPRDTFVYQAKPSSNIIALDTSAIPNDVKMPPIILGQPGTPNPNLGLEFRNTLVKACKSAFPDISIRDLDATPFRYQNCSVVCVLGFPPVPIPDGEICYLQINSTTTLGRCRNKGCI</sequence>
<protein>
    <submittedName>
        <fullName evidence="2">Uncharacterized protein</fullName>
    </submittedName>
</protein>
<organism evidence="2 3">
    <name type="scientific">Varroa destructor</name>
    <name type="common">Honeybee mite</name>
    <dbReference type="NCBI Taxonomy" id="109461"/>
    <lineage>
        <taxon>Eukaryota</taxon>
        <taxon>Metazoa</taxon>
        <taxon>Ecdysozoa</taxon>
        <taxon>Arthropoda</taxon>
        <taxon>Chelicerata</taxon>
        <taxon>Arachnida</taxon>
        <taxon>Acari</taxon>
        <taxon>Parasitiformes</taxon>
        <taxon>Mesostigmata</taxon>
        <taxon>Gamasina</taxon>
        <taxon>Dermanyssoidea</taxon>
        <taxon>Varroidae</taxon>
        <taxon>Varroa</taxon>
    </lineage>
</organism>
<proteinExistence type="predicted"/>